<gene>
    <name evidence="1" type="ORF">PtoMrB4_26220</name>
</gene>
<name>A0A679GEV1_9GAMM</name>
<protein>
    <submittedName>
        <fullName evidence="1">Uncharacterized protein</fullName>
    </submittedName>
</protein>
<proteinExistence type="predicted"/>
<dbReference type="KEGG" id="poj:PtoMrB4_26220"/>
<sequence>MVFGVTTVRMERKSNLPTLVHEPSVFRDKHWDEKQVTERYKRSNWTPWC</sequence>
<evidence type="ECO:0000313" key="2">
    <source>
        <dbReference type="Proteomes" id="UP000501237"/>
    </source>
</evidence>
<dbReference type="Proteomes" id="UP000501237">
    <property type="component" value="Chromosome"/>
</dbReference>
<organism evidence="1 2">
    <name type="scientific">Metapseudomonas otitidis</name>
    <dbReference type="NCBI Taxonomy" id="319939"/>
    <lineage>
        <taxon>Bacteria</taxon>
        <taxon>Pseudomonadati</taxon>
        <taxon>Pseudomonadota</taxon>
        <taxon>Gammaproteobacteria</taxon>
        <taxon>Pseudomonadales</taxon>
        <taxon>Pseudomonadaceae</taxon>
        <taxon>Metapseudomonas</taxon>
    </lineage>
</organism>
<dbReference type="AlphaFoldDB" id="A0A679GEV1"/>
<accession>A0A679GEV1</accession>
<dbReference type="EMBL" id="AP022642">
    <property type="protein sequence ID" value="BCA28645.1"/>
    <property type="molecule type" value="Genomic_DNA"/>
</dbReference>
<evidence type="ECO:0000313" key="1">
    <source>
        <dbReference type="EMBL" id="BCA28645.1"/>
    </source>
</evidence>
<reference evidence="1 2" key="1">
    <citation type="journal article" date="2020" name="Microbiol. Resour. Announc.">
        <title>Complete genome sequence of Pseudomonas otitidis strain MrB4, isolated from Lake Biwa in Japan.</title>
        <authorList>
            <person name="Miyazaki K."/>
            <person name="Hase E."/>
            <person name="Maruya T."/>
        </authorList>
    </citation>
    <scope>NUCLEOTIDE SEQUENCE [LARGE SCALE GENOMIC DNA]</scope>
    <source>
        <strain evidence="1 2">MrB4</strain>
    </source>
</reference>